<dbReference type="InterPro" id="IPR005475">
    <property type="entry name" value="Transketolase-like_Pyr-bd"/>
</dbReference>
<dbReference type="PANTHER" id="PTHR43257:SF2">
    <property type="entry name" value="PYRUVATE DEHYDROGENASE E1 COMPONENT SUBUNIT BETA"/>
    <property type="match status" value="1"/>
</dbReference>
<gene>
    <name evidence="5" type="ORF">HY221_00585</name>
</gene>
<evidence type="ECO:0000256" key="2">
    <source>
        <dbReference type="ARBA" id="ARBA00023002"/>
    </source>
</evidence>
<dbReference type="EMBL" id="JACQCR010000012">
    <property type="protein sequence ID" value="MBI3630820.1"/>
    <property type="molecule type" value="Genomic_DNA"/>
</dbReference>
<organism evidence="5 6">
    <name type="scientific">Candidatus Sungiibacteriota bacterium</name>
    <dbReference type="NCBI Taxonomy" id="2750080"/>
    <lineage>
        <taxon>Bacteria</taxon>
        <taxon>Candidatus Sungiibacteriota</taxon>
    </lineage>
</organism>
<sequence>MQTELPDLEDRLIHGFLPLQHLFPERIFDAPLNEPAIVGVSLGMSIAGMRPIFEMQFSGFVQSALHQIQEFGRSPQRHHRMLRLPGVCRLPFGHGDRIEHHNECEIAEFSRIHGIVVACPSTPQDFYDMLFAATASDRFVAFFEHLDLYRMISLREKIVRRAPRQAIEKFGIRVARKGEDITIASYGRMLHESLAASSLLARDGISCEVLDLRIIAPLDEATLLDSVRKTGRFLVVQEECSHGFGGHLVALIANEALEYIRAPQIPLLGTPCSFAPPPRFWEFHVPRQRLIVERVERLIREQ</sequence>
<dbReference type="InterPro" id="IPR009014">
    <property type="entry name" value="Transketo_C/PFOR_II"/>
</dbReference>
<evidence type="ECO:0000256" key="1">
    <source>
        <dbReference type="ARBA" id="ARBA00001964"/>
    </source>
</evidence>
<evidence type="ECO:0000313" key="5">
    <source>
        <dbReference type="EMBL" id="MBI3630820.1"/>
    </source>
</evidence>
<dbReference type="Gene3D" id="3.40.50.920">
    <property type="match status" value="1"/>
</dbReference>
<accession>A0A932R1N8</accession>
<protein>
    <submittedName>
        <fullName evidence="5">Alpha-ketoacid dehydrogenase subunit beta</fullName>
    </submittedName>
</protein>
<dbReference type="Pfam" id="PF02779">
    <property type="entry name" value="Transket_pyr"/>
    <property type="match status" value="1"/>
</dbReference>
<keyword evidence="3" id="KW-0786">Thiamine pyrophosphate</keyword>
<dbReference type="AlphaFoldDB" id="A0A932R1N8"/>
<name>A0A932R1N8_9BACT</name>
<reference evidence="5" key="1">
    <citation type="submission" date="2020-07" db="EMBL/GenBank/DDBJ databases">
        <title>Huge and variable diversity of episymbiotic CPR bacteria and DPANN archaea in groundwater ecosystems.</title>
        <authorList>
            <person name="He C.Y."/>
            <person name="Keren R."/>
            <person name="Whittaker M."/>
            <person name="Farag I.F."/>
            <person name="Doudna J."/>
            <person name="Cate J.H.D."/>
            <person name="Banfield J.F."/>
        </authorList>
    </citation>
    <scope>NUCLEOTIDE SEQUENCE</scope>
    <source>
        <strain evidence="5">NC_groundwater_973_Pr1_S-0.2um_54_13</strain>
    </source>
</reference>
<dbReference type="Pfam" id="PF02780">
    <property type="entry name" value="Transketolase_C"/>
    <property type="match status" value="1"/>
</dbReference>
<evidence type="ECO:0000256" key="3">
    <source>
        <dbReference type="ARBA" id="ARBA00023052"/>
    </source>
</evidence>
<dbReference type="SUPFAM" id="SSF52518">
    <property type="entry name" value="Thiamin diphosphate-binding fold (THDP-binding)"/>
    <property type="match status" value="1"/>
</dbReference>
<evidence type="ECO:0000313" key="6">
    <source>
        <dbReference type="Proteomes" id="UP000753196"/>
    </source>
</evidence>
<dbReference type="Gene3D" id="3.40.50.970">
    <property type="match status" value="1"/>
</dbReference>
<keyword evidence="2" id="KW-0560">Oxidoreductase</keyword>
<dbReference type="Proteomes" id="UP000753196">
    <property type="component" value="Unassembled WGS sequence"/>
</dbReference>
<feature type="domain" description="Transketolase-like pyrimidine-binding" evidence="4">
    <location>
        <begin position="1"/>
        <end position="151"/>
    </location>
</feature>
<dbReference type="InterPro" id="IPR029061">
    <property type="entry name" value="THDP-binding"/>
</dbReference>
<dbReference type="GO" id="GO:0016491">
    <property type="term" value="F:oxidoreductase activity"/>
    <property type="evidence" value="ECO:0007669"/>
    <property type="project" value="UniProtKB-KW"/>
</dbReference>
<dbReference type="SMART" id="SM00861">
    <property type="entry name" value="Transket_pyr"/>
    <property type="match status" value="1"/>
</dbReference>
<comment type="caution">
    <text evidence="5">The sequence shown here is derived from an EMBL/GenBank/DDBJ whole genome shotgun (WGS) entry which is preliminary data.</text>
</comment>
<dbReference type="SUPFAM" id="SSF52922">
    <property type="entry name" value="TK C-terminal domain-like"/>
    <property type="match status" value="1"/>
</dbReference>
<dbReference type="InterPro" id="IPR033248">
    <property type="entry name" value="Transketolase_C"/>
</dbReference>
<proteinExistence type="predicted"/>
<dbReference type="PANTHER" id="PTHR43257">
    <property type="entry name" value="PYRUVATE DEHYDROGENASE E1 COMPONENT BETA SUBUNIT"/>
    <property type="match status" value="1"/>
</dbReference>
<comment type="cofactor">
    <cofactor evidence="1">
        <name>thiamine diphosphate</name>
        <dbReference type="ChEBI" id="CHEBI:58937"/>
    </cofactor>
</comment>
<evidence type="ECO:0000259" key="4">
    <source>
        <dbReference type="SMART" id="SM00861"/>
    </source>
</evidence>